<reference evidence="4" key="1">
    <citation type="journal article" date="2019" name="Int. J. Syst. Evol. Microbiol.">
        <title>The Global Catalogue of Microorganisms (GCM) 10K type strain sequencing project: providing services to taxonomists for standard genome sequencing and annotation.</title>
        <authorList>
            <consortium name="The Broad Institute Genomics Platform"/>
            <consortium name="The Broad Institute Genome Sequencing Center for Infectious Disease"/>
            <person name="Wu L."/>
            <person name="Ma J."/>
        </authorList>
    </citation>
    <scope>NUCLEOTIDE SEQUENCE [LARGE SCALE GENOMIC DNA]</scope>
    <source>
        <strain evidence="4">NBRC 101365</strain>
    </source>
</reference>
<dbReference type="Proteomes" id="UP001156882">
    <property type="component" value="Unassembled WGS sequence"/>
</dbReference>
<feature type="transmembrane region" description="Helical" evidence="1">
    <location>
        <begin position="339"/>
        <end position="356"/>
    </location>
</feature>
<feature type="signal peptide" evidence="2">
    <location>
        <begin position="1"/>
        <end position="22"/>
    </location>
</feature>
<proteinExistence type="predicted"/>
<accession>A0ABQ6CNZ3</accession>
<protein>
    <submittedName>
        <fullName evidence="3">Uncharacterized protein</fullName>
    </submittedName>
</protein>
<comment type="caution">
    <text evidence="3">The sequence shown here is derived from an EMBL/GenBank/DDBJ whole genome shotgun (WGS) entry which is preliminary data.</text>
</comment>
<evidence type="ECO:0000313" key="3">
    <source>
        <dbReference type="EMBL" id="GLS22051.1"/>
    </source>
</evidence>
<dbReference type="EMBL" id="BSPC01000057">
    <property type="protein sequence ID" value="GLS22051.1"/>
    <property type="molecule type" value="Genomic_DNA"/>
</dbReference>
<feature type="transmembrane region" description="Helical" evidence="1">
    <location>
        <begin position="303"/>
        <end position="327"/>
    </location>
</feature>
<feature type="chain" id="PRO_5047439913" evidence="2">
    <location>
        <begin position="23"/>
        <end position="510"/>
    </location>
</feature>
<sequence>MTATLALFFLLSKIIPQPGVLAALGVEGTAAEKANHTAPPLAAALILTSLLPNVPQVKKLDAWILELFQTWGRIPSGIKYLADFVSYMDINIQKSDIESIRNWIDENADIPDELKKRVTDKQRDKDELSFTKLVKFYKAIIDLSQRPKYRKGFGSDTDAMKSLTTMFKIYSIESLAFYALTDQLEADQEVDAVSHELKEFRDWYRILCGKTQEKLSEFFATELLCVEQSSSAITTQIEKLGLESSPVFSVKKPIIFDPVFPSLINPGLPVGGFLLASVMLVAFILLLMSIVPLPANVEAPPPVLIALKIGLAQMLAIAIAIFPKLRFARFRPSKDKQPYLAWVVCAALAGITGLIIDRGTVCILQGTVDAALNFDKFHLQPTSIMAFSTALIVAVACDVDLTFGRFPYRRIADALAAAAVLALTIRICLVYLKLPTSTSDAAPAWLPYLIASCLGLSIGLIAPSYYRKLAGIGRQEPSPVSITAAGNGASAIGGNLGAIGLERPGATDSA</sequence>
<gene>
    <name evidence="3" type="ORF">GCM10007874_50680</name>
</gene>
<evidence type="ECO:0000256" key="1">
    <source>
        <dbReference type="SAM" id="Phobius"/>
    </source>
</evidence>
<evidence type="ECO:0000313" key="4">
    <source>
        <dbReference type="Proteomes" id="UP001156882"/>
    </source>
</evidence>
<keyword evidence="1" id="KW-0472">Membrane</keyword>
<feature type="transmembrane region" description="Helical" evidence="1">
    <location>
        <begin position="384"/>
        <end position="403"/>
    </location>
</feature>
<keyword evidence="4" id="KW-1185">Reference proteome</keyword>
<organism evidence="3 4">
    <name type="scientific">Labrys miyagiensis</name>
    <dbReference type="NCBI Taxonomy" id="346912"/>
    <lineage>
        <taxon>Bacteria</taxon>
        <taxon>Pseudomonadati</taxon>
        <taxon>Pseudomonadota</taxon>
        <taxon>Alphaproteobacteria</taxon>
        <taxon>Hyphomicrobiales</taxon>
        <taxon>Xanthobacteraceae</taxon>
        <taxon>Labrys</taxon>
    </lineage>
</organism>
<feature type="transmembrane region" description="Helical" evidence="1">
    <location>
        <begin position="415"/>
        <end position="432"/>
    </location>
</feature>
<feature type="transmembrane region" description="Helical" evidence="1">
    <location>
        <begin position="444"/>
        <end position="466"/>
    </location>
</feature>
<keyword evidence="1" id="KW-1133">Transmembrane helix</keyword>
<keyword evidence="1" id="KW-0812">Transmembrane</keyword>
<name>A0ABQ6CNZ3_9HYPH</name>
<evidence type="ECO:0000256" key="2">
    <source>
        <dbReference type="SAM" id="SignalP"/>
    </source>
</evidence>
<feature type="transmembrane region" description="Helical" evidence="1">
    <location>
        <begin position="270"/>
        <end position="291"/>
    </location>
</feature>
<keyword evidence="2" id="KW-0732">Signal</keyword>